<proteinExistence type="predicted"/>
<comment type="caution">
    <text evidence="4">The sequence shown here is derived from an EMBL/GenBank/DDBJ whole genome shotgun (WGS) entry which is preliminary data.</text>
</comment>
<reference evidence="4 5" key="1">
    <citation type="submission" date="2020-07" db="EMBL/GenBank/DDBJ databases">
        <title>Sequencing the genomes of 1000 actinobacteria strains.</title>
        <authorList>
            <person name="Klenk H.-P."/>
        </authorList>
    </citation>
    <scope>NUCLEOTIDE SEQUENCE [LARGE SCALE GENOMIC DNA]</scope>
    <source>
        <strain evidence="4 5">DSM 45772</strain>
    </source>
</reference>
<evidence type="ECO:0000313" key="5">
    <source>
        <dbReference type="Proteomes" id="UP000535890"/>
    </source>
</evidence>
<keyword evidence="1" id="KW-0472">Membrane</keyword>
<dbReference type="AlphaFoldDB" id="A0A7Y9E2F8"/>
<protein>
    <recommendedName>
        <fullName evidence="3">DUF6286 domain-containing protein</fullName>
    </recommendedName>
</protein>
<evidence type="ECO:0000256" key="2">
    <source>
        <dbReference type="SAM" id="SignalP"/>
    </source>
</evidence>
<dbReference type="Pfam" id="PF19803">
    <property type="entry name" value="DUF6286"/>
    <property type="match status" value="1"/>
</dbReference>
<evidence type="ECO:0000259" key="3">
    <source>
        <dbReference type="Pfam" id="PF19803"/>
    </source>
</evidence>
<keyword evidence="1" id="KW-1133">Transmembrane helix</keyword>
<feature type="signal peptide" evidence="2">
    <location>
        <begin position="1"/>
        <end position="25"/>
    </location>
</feature>
<gene>
    <name evidence="4" type="ORF">BJ983_005797</name>
</gene>
<feature type="chain" id="PRO_5030888000" description="DUF6286 domain-containing protein" evidence="2">
    <location>
        <begin position="26"/>
        <end position="197"/>
    </location>
</feature>
<evidence type="ECO:0000313" key="4">
    <source>
        <dbReference type="EMBL" id="NYD39695.1"/>
    </source>
</evidence>
<keyword evidence="1" id="KW-0812">Transmembrane</keyword>
<dbReference type="EMBL" id="JACCBN010000001">
    <property type="protein sequence ID" value="NYD39695.1"/>
    <property type="molecule type" value="Genomic_DNA"/>
</dbReference>
<keyword evidence="2" id="KW-0732">Signal</keyword>
<sequence length="197" mass="20500">MTRRPRRTVPALLVALVLLALGALAATSAIQTLLGRTPVVSLDAVPSALSGVAWESPAVLIAAGAAALVGLVLLLAAILPGPSHVLPLSTTSGPAPATTGDTGEWGPWSGGGVEEAGWHRHDLGVRLRRRAQTVEGVTGASATVRKRSIKVIARTHRATTDELRQAVESALSTDLDTLGLARRPRLRVSVSSTRKER</sequence>
<keyword evidence="5" id="KW-1185">Reference proteome</keyword>
<organism evidence="4 5">
    <name type="scientific">Actinomycetospora corticicola</name>
    <dbReference type="NCBI Taxonomy" id="663602"/>
    <lineage>
        <taxon>Bacteria</taxon>
        <taxon>Bacillati</taxon>
        <taxon>Actinomycetota</taxon>
        <taxon>Actinomycetes</taxon>
        <taxon>Pseudonocardiales</taxon>
        <taxon>Pseudonocardiaceae</taxon>
        <taxon>Actinomycetospora</taxon>
    </lineage>
</organism>
<feature type="transmembrane region" description="Helical" evidence="1">
    <location>
        <begin position="59"/>
        <end position="79"/>
    </location>
</feature>
<evidence type="ECO:0000256" key="1">
    <source>
        <dbReference type="SAM" id="Phobius"/>
    </source>
</evidence>
<dbReference type="Proteomes" id="UP000535890">
    <property type="component" value="Unassembled WGS sequence"/>
</dbReference>
<name>A0A7Y9E2F8_9PSEU</name>
<feature type="domain" description="DUF6286" evidence="3">
    <location>
        <begin position="68"/>
        <end position="190"/>
    </location>
</feature>
<dbReference type="InterPro" id="IPR046253">
    <property type="entry name" value="DUF6286"/>
</dbReference>
<dbReference type="RefSeq" id="WP_179796979.1">
    <property type="nucleotide sequence ID" value="NZ_BAABHP010000032.1"/>
</dbReference>
<accession>A0A7Y9E2F8</accession>